<dbReference type="Proteomes" id="UP001597216">
    <property type="component" value="Unassembled WGS sequence"/>
</dbReference>
<keyword evidence="2" id="KW-0812">Transmembrane</keyword>
<reference evidence="4" key="1">
    <citation type="journal article" date="2019" name="Int. J. Syst. Evol. Microbiol.">
        <title>The Global Catalogue of Microorganisms (GCM) 10K type strain sequencing project: providing services to taxonomists for standard genome sequencing and annotation.</title>
        <authorList>
            <consortium name="The Broad Institute Genomics Platform"/>
            <consortium name="The Broad Institute Genome Sequencing Center for Infectious Disease"/>
            <person name="Wu L."/>
            <person name="Ma J."/>
        </authorList>
    </citation>
    <scope>NUCLEOTIDE SEQUENCE [LARGE SCALE GENOMIC DNA]</scope>
    <source>
        <strain evidence="4">CCUG 55074</strain>
    </source>
</reference>
<evidence type="ECO:0000313" key="4">
    <source>
        <dbReference type="Proteomes" id="UP001597216"/>
    </source>
</evidence>
<proteinExistence type="predicted"/>
<sequence>MSHEPSKSLSVPSPALPRRDGGFAAMAERAERLRWRRVAQARRSLPIRTLAAPLLILVSPLILLVLSVGVFLPGRFRVNPALLMLSFGALLDAWGRGSDQGRG</sequence>
<evidence type="ECO:0000256" key="2">
    <source>
        <dbReference type="SAM" id="Phobius"/>
    </source>
</evidence>
<keyword evidence="2" id="KW-0472">Membrane</keyword>
<evidence type="ECO:0000256" key="1">
    <source>
        <dbReference type="SAM" id="MobiDB-lite"/>
    </source>
</evidence>
<feature type="region of interest" description="Disordered" evidence="1">
    <location>
        <begin position="1"/>
        <end position="20"/>
    </location>
</feature>
<keyword evidence="4" id="KW-1185">Reference proteome</keyword>
<evidence type="ECO:0000313" key="3">
    <source>
        <dbReference type="EMBL" id="MFD1190155.1"/>
    </source>
</evidence>
<name>A0ABW3SZU4_9CAUL</name>
<feature type="transmembrane region" description="Helical" evidence="2">
    <location>
        <begin position="50"/>
        <end position="72"/>
    </location>
</feature>
<dbReference type="RefSeq" id="WP_374348713.1">
    <property type="nucleotide sequence ID" value="NZ_JBHTLQ010000009.1"/>
</dbReference>
<protein>
    <recommendedName>
        <fullName evidence="5">ABC transporter permease</fullName>
    </recommendedName>
</protein>
<dbReference type="EMBL" id="JBHTLQ010000009">
    <property type="protein sequence ID" value="MFD1190155.1"/>
    <property type="molecule type" value="Genomic_DNA"/>
</dbReference>
<gene>
    <name evidence="3" type="ORF">ACFQ27_06140</name>
</gene>
<organism evidence="3 4">
    <name type="scientific">Phenylobacterium conjunctum</name>
    <dbReference type="NCBI Taxonomy" id="1298959"/>
    <lineage>
        <taxon>Bacteria</taxon>
        <taxon>Pseudomonadati</taxon>
        <taxon>Pseudomonadota</taxon>
        <taxon>Alphaproteobacteria</taxon>
        <taxon>Caulobacterales</taxon>
        <taxon>Caulobacteraceae</taxon>
        <taxon>Phenylobacterium</taxon>
    </lineage>
</organism>
<keyword evidence="2" id="KW-1133">Transmembrane helix</keyword>
<comment type="caution">
    <text evidence="3">The sequence shown here is derived from an EMBL/GenBank/DDBJ whole genome shotgun (WGS) entry which is preliminary data.</text>
</comment>
<evidence type="ECO:0008006" key="5">
    <source>
        <dbReference type="Google" id="ProtNLM"/>
    </source>
</evidence>
<accession>A0ABW3SZU4</accession>